<keyword evidence="2" id="KW-1185">Reference proteome</keyword>
<protein>
    <submittedName>
        <fullName evidence="1">Uncharacterized protein</fullName>
    </submittedName>
</protein>
<proteinExistence type="predicted"/>
<evidence type="ECO:0000313" key="2">
    <source>
        <dbReference type="Proteomes" id="UP000216035"/>
    </source>
</evidence>
<sequence>MATSENKFFEKQTLSSRIKASIVSEYFPSYCKIIVNKHTPVAVRYIDLFAGPGIYNDQNPSTPILIAKHCERDPFLKNIVKMIFNDNFYSDELKRNFEKHFNENTFKHKPHFGKGTVGENIEITKFF</sequence>
<dbReference type="RefSeq" id="WP_094485545.1">
    <property type="nucleotide sequence ID" value="NZ_NOXX01000164.1"/>
</dbReference>
<name>A0A255ZY83_9FLAO</name>
<gene>
    <name evidence="1" type="ORF">CHX27_04360</name>
</gene>
<dbReference type="EMBL" id="NOXX01000164">
    <property type="protein sequence ID" value="OYQ46453.1"/>
    <property type="molecule type" value="Genomic_DNA"/>
</dbReference>
<dbReference type="Proteomes" id="UP000216035">
    <property type="component" value="Unassembled WGS sequence"/>
</dbReference>
<dbReference type="OrthoDB" id="275124at2"/>
<reference evidence="1 2" key="1">
    <citation type="submission" date="2017-07" db="EMBL/GenBank/DDBJ databases">
        <title>Flavobacterium cyanobacteriorum sp. nov., isolated from cyanobacterial aggregates in a eutrophic lake.</title>
        <authorList>
            <person name="Cai H."/>
        </authorList>
    </citation>
    <scope>NUCLEOTIDE SEQUENCE [LARGE SCALE GENOMIC DNA]</scope>
    <source>
        <strain evidence="1 2">TH167</strain>
    </source>
</reference>
<comment type="caution">
    <text evidence="1">The sequence shown here is derived from an EMBL/GenBank/DDBJ whole genome shotgun (WGS) entry which is preliminary data.</text>
</comment>
<dbReference type="AlphaFoldDB" id="A0A255ZY83"/>
<accession>A0A255ZY83</accession>
<organism evidence="1 2">
    <name type="scientific">Flavobacterium aurantiibacter</name>
    <dbReference type="NCBI Taxonomy" id="2023067"/>
    <lineage>
        <taxon>Bacteria</taxon>
        <taxon>Pseudomonadati</taxon>
        <taxon>Bacteroidota</taxon>
        <taxon>Flavobacteriia</taxon>
        <taxon>Flavobacteriales</taxon>
        <taxon>Flavobacteriaceae</taxon>
        <taxon>Flavobacterium</taxon>
    </lineage>
</organism>
<evidence type="ECO:0000313" key="1">
    <source>
        <dbReference type="EMBL" id="OYQ46453.1"/>
    </source>
</evidence>